<organism evidence="1 2">
    <name type="scientific">Pseudomarimonas arenosa</name>
    <dbReference type="NCBI Taxonomy" id="2774145"/>
    <lineage>
        <taxon>Bacteria</taxon>
        <taxon>Pseudomonadati</taxon>
        <taxon>Pseudomonadota</taxon>
        <taxon>Gammaproteobacteria</taxon>
        <taxon>Lysobacterales</taxon>
        <taxon>Lysobacteraceae</taxon>
        <taxon>Pseudomarimonas</taxon>
    </lineage>
</organism>
<gene>
    <name evidence="1" type="ORF">IFO71_11900</name>
</gene>
<evidence type="ECO:0000313" key="2">
    <source>
        <dbReference type="Proteomes" id="UP000613768"/>
    </source>
</evidence>
<evidence type="ECO:0000313" key="1">
    <source>
        <dbReference type="EMBL" id="MBD8526441.1"/>
    </source>
</evidence>
<accession>A0AAW3ZKA6</accession>
<dbReference type="Proteomes" id="UP000613768">
    <property type="component" value="Unassembled WGS sequence"/>
</dbReference>
<dbReference type="AlphaFoldDB" id="A0AAW3ZKA6"/>
<evidence type="ECO:0008006" key="3">
    <source>
        <dbReference type="Google" id="ProtNLM"/>
    </source>
</evidence>
<reference evidence="1 2" key="1">
    <citation type="submission" date="2020-09" db="EMBL/GenBank/DDBJ databases">
        <title>Pseudoxanthomonas sp. CAU 1598 isolated from sand of Yaerae Beach.</title>
        <authorList>
            <person name="Kim W."/>
        </authorList>
    </citation>
    <scope>NUCLEOTIDE SEQUENCE [LARGE SCALE GENOMIC DNA]</scope>
    <source>
        <strain evidence="1 2">CAU 1598</strain>
    </source>
</reference>
<protein>
    <recommendedName>
        <fullName evidence="3">Fibronectin type-III domain-containing protein</fullName>
    </recommendedName>
</protein>
<name>A0AAW3ZKA6_9GAMM</name>
<proteinExistence type="predicted"/>
<comment type="caution">
    <text evidence="1">The sequence shown here is derived from an EMBL/GenBank/DDBJ whole genome shotgun (WGS) entry which is preliminary data.</text>
</comment>
<sequence length="314" mass="32703">MQYSSNGDLTVECLENGDSCPGIGGTGGGLGAPGAPTVTLTANSTNITTIQSLTLNWSTAGDPAAQACYSYPAQGTSSWAGVARPVNGQQVLNNLVAGTYVFGLRCFNEAGYNVDTTETVTVTQSQSQGQEYCSVVYPTQPTQPSFTAHGFARTNATMQEIWGINPGETQTQKQVVPQFIMANTRDRYLSIEFVMTDETGGPLSQFGLGWIEGGVFGNAGAIDVTISPCPGDFRPPVGGSPDPYLSFQCRTGEASATGQINVSSVAQLSGCRAPVGKRMYINIATYQGMGGATTPTVFTCGSNNTCGGAMLINN</sequence>
<keyword evidence="2" id="KW-1185">Reference proteome</keyword>
<dbReference type="RefSeq" id="WP_192029863.1">
    <property type="nucleotide sequence ID" value="NZ_JACYTR010000023.1"/>
</dbReference>
<dbReference type="EMBL" id="JACYTR010000023">
    <property type="protein sequence ID" value="MBD8526441.1"/>
    <property type="molecule type" value="Genomic_DNA"/>
</dbReference>